<evidence type="ECO:0000256" key="2">
    <source>
        <dbReference type="SAM" id="MobiDB-lite"/>
    </source>
</evidence>
<feature type="coiled-coil region" evidence="1">
    <location>
        <begin position="162"/>
        <end position="189"/>
    </location>
</feature>
<accession>A0A455ZE75</accession>
<feature type="transmembrane region" description="Helical" evidence="3">
    <location>
        <begin position="40"/>
        <end position="57"/>
    </location>
</feature>
<reference evidence="5" key="7">
    <citation type="journal article" date="2017" name="Sci. Rep.">
        <title>Genomic features, phylogenetic relationships, and comparative genomics of Elizabethkingia anophelis strain EM361-97 isolated in Taiwan.</title>
        <authorList>
            <person name="Lin J.N."/>
            <person name="Lai C.H."/>
            <person name="Yang C.H."/>
            <person name="Huang Y.H."/>
            <person name="Lin H.H."/>
        </authorList>
    </citation>
    <scope>NUCLEOTIDE SEQUENCE</scope>
</reference>
<reference evidence="5" key="8">
    <citation type="journal article" date="2018" name="J. ISSAAS">
        <title>In Silico Identification of Three Types of Integrative and Conjugative Elements (ICEs) in Elizabethkingia anophelis Strains Isolated from Around the World.</title>
        <authorList>
            <person name="Xu J."/>
            <person name="Pei D."/>
            <person name="Nicholson A."/>
            <person name="Lan Y."/>
            <person name="Xia Q."/>
        </authorList>
    </citation>
    <scope>NUCLEOTIDE SEQUENCE</scope>
</reference>
<dbReference type="EMBL" id="BK010604">
    <property type="protein sequence ID" value="DAC75379.1"/>
    <property type="molecule type" value="Genomic_DNA"/>
</dbReference>
<feature type="domain" description="Conjugative transposon TraM C-terminal" evidence="4">
    <location>
        <begin position="294"/>
        <end position="443"/>
    </location>
</feature>
<sequence>MEKNDHKTVNILTHNPNSKNLENQSEAQSQSRMEKLKKPVIFTLMGIVFLGSLYLVFKPASDKRIKDQKGLNEFVPDASGSLMQSDKQKAYEQALFEQKKQEEKNTLTTLSDYWNNGKGINSNQDQITENLNKNKSYDLEKSRNTALNTYHNAQNTLNSFYKEDRNYEAENLKKELVMLKKELAEKDSKPVNTMQDQIKLMEKSYEMASRYFPSVKASEVKEKTETKSIDTVEQMISKKQAGIKPLLSVRKNIVSSLYRTLPDTEGPIHQEDYAHQRLFTIGQQERSIQVKNSISACIHKSRRVMPGDLIVLRLLEPVEIGGFKIPKGHLLSGAVQFQTNRLNILIHSIAYNGNIIPVDIQVYDLDGQEGLFTAYSPEKSALKEIISNMGTNTGTSISLSSTAGQQIASDMSKSLVQGISGYFSKKVKMPKVMLNAGHKVWLVSKK</sequence>
<dbReference type="InterPro" id="IPR055407">
    <property type="entry name" value="TraM_C"/>
</dbReference>
<keyword evidence="3" id="KW-0472">Membrane</keyword>
<dbReference type="Pfam" id="PF12508">
    <property type="entry name" value="Transposon_TraM"/>
    <property type="match status" value="1"/>
</dbReference>
<proteinExistence type="predicted"/>
<reference evidence="5" key="6">
    <citation type="journal article" date="2017" name="Nat. Commun.">
        <title>Evolutionary dynamics and genomic features of the Elizabethkingia anophelis 2015 to 2016 Wisconsin outbreak strain.</title>
        <authorList>
            <person name="Perrin A."/>
            <person name="Larsonneur E."/>
            <person name="Nicholson A.C."/>
            <person name="Edwards D.J."/>
            <person name="Gundlach K.M."/>
            <person name="Whitney A.M."/>
            <person name="Gulvik C.A."/>
            <person name="Bell M.E."/>
            <person name="Rendueles O."/>
            <person name="Cury J."/>
            <person name="Hugon P."/>
            <person name="Clermont D."/>
            <person name="Enouf V."/>
            <person name="Loparev V."/>
            <person name="Juieng P."/>
            <person name="Monson T."/>
            <person name="Warshauer D."/>
            <person name="Elbadawi L.I."/>
            <person name="Walters M.S."/>
            <person name="Crist M.B."/>
            <person name="Noble-Wang J."/>
            <person name="Borlaug G."/>
            <person name="Rocha E.P.C."/>
            <person name="Criscuolo A."/>
            <person name="Touchon M."/>
            <person name="Davis J.P."/>
            <person name="Holt K.E."/>
            <person name="McQuiston J.R."/>
            <person name="Brisse S."/>
        </authorList>
    </citation>
    <scope>NUCLEOTIDE SEQUENCE</scope>
</reference>
<keyword evidence="1" id="KW-0175">Coiled coil</keyword>
<reference evidence="5" key="3">
    <citation type="journal article" date="2016" name="Genome Announc.">
        <title>Complete Genome Sequences of Four Strains from the 2015-2016 Elizabethkingia anophelis Outbreak.</title>
        <authorList>
            <person name="Nicholson A.C."/>
            <person name="Whitney A.M."/>
            <person name="Emery B.D."/>
            <person name="Bell M.E."/>
            <person name="Gartin J.T."/>
            <person name="Humrighouse B.W."/>
            <person name="Loparev V.N."/>
            <person name="Batra D."/>
            <person name="Sheth M."/>
            <person name="Rowe L.A."/>
            <person name="Juieng P."/>
            <person name="Knipe K."/>
            <person name="Gulvik C."/>
            <person name="McQuiston J.R."/>
        </authorList>
    </citation>
    <scope>NUCLEOTIDE SEQUENCE</scope>
</reference>
<evidence type="ECO:0000259" key="4">
    <source>
        <dbReference type="Pfam" id="PF12508"/>
    </source>
</evidence>
<dbReference type="AlphaFoldDB" id="A0A455ZE75"/>
<name>A0A455ZE75_9FLAO</name>
<feature type="compositionally biased region" description="Polar residues" evidence="2">
    <location>
        <begin position="10"/>
        <end position="30"/>
    </location>
</feature>
<evidence type="ECO:0000313" key="5">
    <source>
        <dbReference type="EMBL" id="DAC74965.1"/>
    </source>
</evidence>
<dbReference type="NCBIfam" id="TIGR03779">
    <property type="entry name" value="Bac_Flav_CT_M"/>
    <property type="match status" value="1"/>
</dbReference>
<organism evidence="5">
    <name type="scientific">Elizabethkingia anophelis</name>
    <dbReference type="NCBI Taxonomy" id="1117645"/>
    <lineage>
        <taxon>Bacteria</taxon>
        <taxon>Pseudomonadati</taxon>
        <taxon>Bacteroidota</taxon>
        <taxon>Flavobacteriia</taxon>
        <taxon>Flavobacteriales</taxon>
        <taxon>Weeksellaceae</taxon>
        <taxon>Elizabethkingia</taxon>
    </lineage>
</organism>
<reference evidence="5" key="1">
    <citation type="journal article" date="2014" name="Genome Biol. Evol.">
        <title>Comparative genomic analysis of malaria mosquito vector-associated novel pathogen Elizabethkingia anophelis.</title>
        <authorList>
            <person name="Teo J."/>
            <person name="Tan S.Y."/>
            <person name="Liu Y."/>
            <person name="Tay M."/>
            <person name="Ding Y."/>
            <person name="Li Y."/>
            <person name="Kjelleberg S."/>
            <person name="Givskov M."/>
            <person name="Lin R.T."/>
            <person name="Yang L."/>
        </authorList>
    </citation>
    <scope>NUCLEOTIDE SEQUENCE</scope>
</reference>
<reference evidence="5" key="5">
    <citation type="journal article" date="2017" name="Genome Announc.">
        <title>Complete Circularized Genome Sequences of Four Strains of Elizabethkingia anophelis, Including Two Novel Strains Isolated from Wild-Caught Anopheles sinensis.</title>
        <authorList>
            <person name="Pei D."/>
            <person name="Nicholson A.C."/>
            <person name="Jiang J."/>
            <person name="Chen H."/>
            <person name="Whitney A.M."/>
            <person name="Villarma A."/>
            <person name="Bell M."/>
            <person name="Humrighouse B."/>
            <person name="Rowe L.A."/>
            <person name="Sheth M."/>
            <person name="Batra D."/>
            <person name="Juieng P."/>
            <person name="Loparev V.N."/>
            <person name="McQuiston J.R."/>
            <person name="Lan Y."/>
            <person name="Ma Y."/>
            <person name="Xu J."/>
        </authorList>
    </citation>
    <scope>NUCLEOTIDE SEQUENCE</scope>
</reference>
<evidence type="ECO:0000256" key="1">
    <source>
        <dbReference type="SAM" id="Coils"/>
    </source>
</evidence>
<protein>
    <submittedName>
        <fullName evidence="5">Conjugative transposon protein TraM</fullName>
    </submittedName>
</protein>
<dbReference type="InterPro" id="IPR022187">
    <property type="entry name" value="Conjug_transposon_TraM"/>
</dbReference>
<feature type="region of interest" description="Disordered" evidence="2">
    <location>
        <begin position="1"/>
        <end position="30"/>
    </location>
</feature>
<gene>
    <name evidence="5" type="primary">traM</name>
</gene>
<keyword evidence="3" id="KW-1133">Transmembrane helix</keyword>
<reference evidence="5" key="2">
    <citation type="journal article" date="2014" name="PLoS ONE">
        <title>Insights from the genome annotation of Elizabethkingia anophelis from the malaria vector Anopheles gambiae.</title>
        <authorList>
            <person name="Kukutla P."/>
            <person name="Lindberg B.G."/>
            <person name="Pei D."/>
            <person name="Rayl M."/>
            <person name="Yu W."/>
            <person name="Steritz M."/>
            <person name="Faye I."/>
            <person name="Xu J."/>
        </authorList>
    </citation>
    <scope>NUCLEOTIDE SEQUENCE</scope>
</reference>
<keyword evidence="3" id="KW-0812">Transmembrane</keyword>
<dbReference type="EMBL" id="BK010595">
    <property type="protein sequence ID" value="DAC74909.1"/>
    <property type="molecule type" value="Genomic_DNA"/>
</dbReference>
<reference evidence="5" key="4">
    <citation type="journal article" date="2016" name="Sci. Rep.">
        <title>Genomic epidemiology and global diversity of the emerging bacterial pathogen Elizabethkingia anophelis.</title>
        <authorList>
            <person name="Breurec S."/>
            <person name="Criscuolo A."/>
            <person name="Diancourt L."/>
            <person name="Rendueles O."/>
            <person name="Vandenbogaert M."/>
            <person name="Passet V."/>
            <person name="Caro V."/>
            <person name="Rocha E.P."/>
            <person name="Touchon M."/>
            <person name="Brisse S."/>
        </authorList>
    </citation>
    <scope>NUCLEOTIDE SEQUENCE</scope>
</reference>
<evidence type="ECO:0000256" key="3">
    <source>
        <dbReference type="SAM" id="Phobius"/>
    </source>
</evidence>
<dbReference type="EMBL" id="BK010596">
    <property type="protein sequence ID" value="DAC74965.1"/>
    <property type="molecule type" value="Genomic_DNA"/>
</dbReference>